<evidence type="ECO:0000256" key="4">
    <source>
        <dbReference type="ARBA" id="ARBA00023274"/>
    </source>
</evidence>
<evidence type="ECO:0000313" key="8">
    <source>
        <dbReference type="Proteomes" id="UP000574276"/>
    </source>
</evidence>
<evidence type="ECO:0000259" key="5">
    <source>
        <dbReference type="Pfam" id="PF01386"/>
    </source>
</evidence>
<accession>A0A839K3V0</accession>
<evidence type="ECO:0000256" key="3">
    <source>
        <dbReference type="ARBA" id="ARBA00022980"/>
    </source>
</evidence>
<dbReference type="Proteomes" id="UP000574276">
    <property type="component" value="Unassembled WGS sequence"/>
</dbReference>
<dbReference type="InterPro" id="IPR011035">
    <property type="entry name" value="Ribosomal_bL25/Gln-tRNA_synth"/>
</dbReference>
<keyword evidence="2" id="KW-0694">RNA-binding</keyword>
<dbReference type="Pfam" id="PF01386">
    <property type="entry name" value="Ribosomal_L25p"/>
    <property type="match status" value="1"/>
</dbReference>
<dbReference type="GO" id="GO:0008097">
    <property type="term" value="F:5S rRNA binding"/>
    <property type="evidence" value="ECO:0007669"/>
    <property type="project" value="InterPro"/>
</dbReference>
<dbReference type="GO" id="GO:0022625">
    <property type="term" value="C:cytosolic large ribosomal subunit"/>
    <property type="evidence" value="ECO:0007669"/>
    <property type="project" value="TreeGrafter"/>
</dbReference>
<dbReference type="GO" id="GO:0003735">
    <property type="term" value="F:structural constituent of ribosome"/>
    <property type="evidence" value="ECO:0007669"/>
    <property type="project" value="InterPro"/>
</dbReference>
<dbReference type="GO" id="GO:0006412">
    <property type="term" value="P:translation"/>
    <property type="evidence" value="ECO:0007669"/>
    <property type="project" value="InterPro"/>
</dbReference>
<dbReference type="RefSeq" id="WP_228353635.1">
    <property type="nucleotide sequence ID" value="NZ_JACEGA010000001.1"/>
</dbReference>
<reference evidence="7 8" key="1">
    <citation type="submission" date="2020-07" db="EMBL/GenBank/DDBJ databases">
        <title>Characterization and genome sequencing of isolate MD1, a novel member within the family Lachnospiraceae.</title>
        <authorList>
            <person name="Rettenmaier R."/>
            <person name="Di Bello L."/>
            <person name="Zinser C."/>
            <person name="Scheitz K."/>
            <person name="Liebl W."/>
            <person name="Zverlov V."/>
        </authorList>
    </citation>
    <scope>NUCLEOTIDE SEQUENCE [LARGE SCALE GENOMIC DNA]</scope>
    <source>
        <strain evidence="7 8">MD1</strain>
    </source>
</reference>
<proteinExistence type="predicted"/>
<dbReference type="SUPFAM" id="SSF50715">
    <property type="entry name" value="Ribosomal protein L25-like"/>
    <property type="match status" value="1"/>
</dbReference>
<dbReference type="InterPro" id="IPR020056">
    <property type="entry name" value="Rbsml_bL25/Gln-tRNA_synth_N"/>
</dbReference>
<dbReference type="Pfam" id="PF14693">
    <property type="entry name" value="Ribosomal_TL5_C"/>
    <property type="match status" value="1"/>
</dbReference>
<dbReference type="InterPro" id="IPR037121">
    <property type="entry name" value="Ribosomal_bL25_C"/>
</dbReference>
<dbReference type="Gene3D" id="2.40.240.10">
    <property type="entry name" value="Ribosomal Protein L25, Chain P"/>
    <property type="match status" value="1"/>
</dbReference>
<dbReference type="Gene3D" id="2.170.120.20">
    <property type="entry name" value="Ribosomal protein L25, beta domain"/>
    <property type="match status" value="1"/>
</dbReference>
<organism evidence="7 8">
    <name type="scientific">Variimorphobacter saccharofermentans</name>
    <dbReference type="NCBI Taxonomy" id="2755051"/>
    <lineage>
        <taxon>Bacteria</taxon>
        <taxon>Bacillati</taxon>
        <taxon>Bacillota</taxon>
        <taxon>Clostridia</taxon>
        <taxon>Lachnospirales</taxon>
        <taxon>Lachnospiraceae</taxon>
        <taxon>Variimorphobacter</taxon>
    </lineage>
</organism>
<dbReference type="NCBIfam" id="TIGR00731">
    <property type="entry name" value="bL25_bact_ctc"/>
    <property type="match status" value="1"/>
</dbReference>
<comment type="caution">
    <text evidence="7">The sequence shown here is derived from an EMBL/GenBank/DDBJ whole genome shotgun (WGS) entry which is preliminary data.</text>
</comment>
<feature type="domain" description="Large ribosomal subunit protein bL25 beta" evidence="6">
    <location>
        <begin position="102"/>
        <end position="183"/>
    </location>
</feature>
<evidence type="ECO:0000259" key="6">
    <source>
        <dbReference type="Pfam" id="PF14693"/>
    </source>
</evidence>
<evidence type="ECO:0000313" key="7">
    <source>
        <dbReference type="EMBL" id="MBB2184037.1"/>
    </source>
</evidence>
<keyword evidence="3 7" id="KW-0689">Ribosomal protein</keyword>
<dbReference type="InterPro" id="IPR029751">
    <property type="entry name" value="Ribosomal_L25_dom"/>
</dbReference>
<keyword evidence="1" id="KW-0699">rRNA-binding</keyword>
<dbReference type="PANTHER" id="PTHR33284">
    <property type="entry name" value="RIBOSOMAL PROTEIN L25/GLN-TRNA SYNTHETASE, ANTI-CODON-BINDING DOMAIN-CONTAINING PROTEIN"/>
    <property type="match status" value="1"/>
</dbReference>
<keyword evidence="8" id="KW-1185">Reference proteome</keyword>
<dbReference type="AlphaFoldDB" id="A0A839K3V0"/>
<dbReference type="InterPro" id="IPR020930">
    <property type="entry name" value="Ribosomal_uL5_bac-type"/>
</dbReference>
<feature type="domain" description="Large ribosomal subunit protein bL25 L25" evidence="5">
    <location>
        <begin position="12"/>
        <end position="94"/>
    </location>
</feature>
<dbReference type="InterPro" id="IPR001021">
    <property type="entry name" value="Ribosomal_bL25_long"/>
</dbReference>
<sequence length="197" mass="22049">MAENTVIKYDFRKKISKAENKSWISKGYVLGNINEKGAESKSIVVKKDELKRAVKQFGKNGVFELVGPDSTKQHAMLKTIQTNPKNYDIHHVDFQKVLLTEKVKADVTIKYIGTEFIEAKRLVLNRLIDAIPVIGLPQDIPETVEFDVAKLELGDNIYAGDIKFDSNIQSELDDKVIVASIIGSKQSDNVRASVSEE</sequence>
<dbReference type="InterPro" id="IPR020057">
    <property type="entry name" value="Ribosomal_bL25_b-dom"/>
</dbReference>
<name>A0A839K3V0_9FIRM</name>
<protein>
    <submittedName>
        <fullName evidence="7">50S ribosomal protein L25</fullName>
    </submittedName>
</protein>
<dbReference type="EMBL" id="JACEGA010000001">
    <property type="protein sequence ID" value="MBB2184037.1"/>
    <property type="molecule type" value="Genomic_DNA"/>
</dbReference>
<keyword evidence="4" id="KW-0687">Ribonucleoprotein</keyword>
<evidence type="ECO:0000256" key="1">
    <source>
        <dbReference type="ARBA" id="ARBA00022730"/>
    </source>
</evidence>
<dbReference type="PANTHER" id="PTHR33284:SF1">
    <property type="entry name" value="RIBOSOMAL PROTEIN L25_GLN-TRNA SYNTHETASE, ANTI-CODON-BINDING DOMAIN-CONTAINING PROTEIN"/>
    <property type="match status" value="1"/>
</dbReference>
<evidence type="ECO:0000256" key="2">
    <source>
        <dbReference type="ARBA" id="ARBA00022884"/>
    </source>
</evidence>
<gene>
    <name evidence="7" type="ORF">H0486_14245</name>
</gene>